<gene>
    <name evidence="2" type="ORF">HYALB_00006862</name>
</gene>
<reference evidence="2" key="1">
    <citation type="submission" date="2021-07" db="EMBL/GenBank/DDBJ databases">
        <authorList>
            <person name="Durling M."/>
        </authorList>
    </citation>
    <scope>NUCLEOTIDE SEQUENCE</scope>
</reference>
<dbReference type="EMBL" id="CAJVRM010000055">
    <property type="protein sequence ID" value="CAG8972770.1"/>
    <property type="molecule type" value="Genomic_DNA"/>
</dbReference>
<evidence type="ECO:0000313" key="3">
    <source>
        <dbReference type="Proteomes" id="UP000701801"/>
    </source>
</evidence>
<evidence type="ECO:0000313" key="2">
    <source>
        <dbReference type="EMBL" id="CAG8972770.1"/>
    </source>
</evidence>
<dbReference type="AlphaFoldDB" id="A0A9N9LCI6"/>
<dbReference type="OrthoDB" id="10331866at2759"/>
<accession>A0A9N9LCI6</accession>
<keyword evidence="1" id="KW-0732">Signal</keyword>
<protein>
    <submittedName>
        <fullName evidence="2">Uncharacterized protein</fullName>
    </submittedName>
</protein>
<organism evidence="2 3">
    <name type="scientific">Hymenoscyphus albidus</name>
    <dbReference type="NCBI Taxonomy" id="595503"/>
    <lineage>
        <taxon>Eukaryota</taxon>
        <taxon>Fungi</taxon>
        <taxon>Dikarya</taxon>
        <taxon>Ascomycota</taxon>
        <taxon>Pezizomycotina</taxon>
        <taxon>Leotiomycetes</taxon>
        <taxon>Helotiales</taxon>
        <taxon>Helotiaceae</taxon>
        <taxon>Hymenoscyphus</taxon>
    </lineage>
</organism>
<dbReference type="Proteomes" id="UP000701801">
    <property type="component" value="Unassembled WGS sequence"/>
</dbReference>
<sequence>MFFSLDLLLLSLPFMASYVVAQSSPLKFVYPEPGKFNYELADGDKAIVEWTPKTVLATVLLNCSSSAMLNGVTDSEVEFINANSGVLYHVRQTGDAGLEKKAIDIVHFVQNQIPKHVVVSSVYFHVKKEQNQKFGPR</sequence>
<proteinExistence type="predicted"/>
<keyword evidence="3" id="KW-1185">Reference proteome</keyword>
<evidence type="ECO:0000256" key="1">
    <source>
        <dbReference type="SAM" id="SignalP"/>
    </source>
</evidence>
<feature type="signal peptide" evidence="1">
    <location>
        <begin position="1"/>
        <end position="21"/>
    </location>
</feature>
<comment type="caution">
    <text evidence="2">The sequence shown here is derived from an EMBL/GenBank/DDBJ whole genome shotgun (WGS) entry which is preliminary data.</text>
</comment>
<name>A0A9N9LCI6_9HELO</name>
<feature type="chain" id="PRO_5040327566" evidence="1">
    <location>
        <begin position="22"/>
        <end position="137"/>
    </location>
</feature>